<dbReference type="AlphaFoldDB" id="A0A6A6UA04"/>
<dbReference type="OrthoDB" id="5086500at2759"/>
<dbReference type="EMBL" id="MU004236">
    <property type="protein sequence ID" value="KAF2668277.1"/>
    <property type="molecule type" value="Genomic_DNA"/>
</dbReference>
<name>A0A6A6UA04_9PEZI</name>
<proteinExistence type="predicted"/>
<evidence type="ECO:0000313" key="1">
    <source>
        <dbReference type="EMBL" id="KAF2668277.1"/>
    </source>
</evidence>
<protein>
    <recommendedName>
        <fullName evidence="3">Concanavalin A-like lectin/glucanase</fullName>
    </recommendedName>
</protein>
<keyword evidence="2" id="KW-1185">Reference proteome</keyword>
<accession>A0A6A6UA04</accession>
<sequence>MFLVLLFAIGVFAQSSHYLFGPSFGIRTYPGNNAIIESFETTLLPGAPTDPPQSRLAIWPGLDTSNGDLIQPIVVSSNELMYTSGCGNPGKGYWCVFASTLHNRGQITGKQAPLAGTEGVHILIKYNPSTKKYDQTVSINGKAVSTLSTSSGKANGFYMQTECQGSHKGVVNAHSYVNTTIILEKPEPGWGLRPTRIINATADKAVTADAGKTWFFKSINIKQSLAPNDYKSN</sequence>
<evidence type="ECO:0000313" key="2">
    <source>
        <dbReference type="Proteomes" id="UP000799302"/>
    </source>
</evidence>
<evidence type="ECO:0008006" key="3">
    <source>
        <dbReference type="Google" id="ProtNLM"/>
    </source>
</evidence>
<reference evidence="1" key="1">
    <citation type="journal article" date="2020" name="Stud. Mycol.">
        <title>101 Dothideomycetes genomes: a test case for predicting lifestyles and emergence of pathogens.</title>
        <authorList>
            <person name="Haridas S."/>
            <person name="Albert R."/>
            <person name="Binder M."/>
            <person name="Bloem J."/>
            <person name="Labutti K."/>
            <person name="Salamov A."/>
            <person name="Andreopoulos B."/>
            <person name="Baker S."/>
            <person name="Barry K."/>
            <person name="Bills G."/>
            <person name="Bluhm B."/>
            <person name="Cannon C."/>
            <person name="Castanera R."/>
            <person name="Culley D."/>
            <person name="Daum C."/>
            <person name="Ezra D."/>
            <person name="Gonzalez J."/>
            <person name="Henrissat B."/>
            <person name="Kuo A."/>
            <person name="Liang C."/>
            <person name="Lipzen A."/>
            <person name="Lutzoni F."/>
            <person name="Magnuson J."/>
            <person name="Mondo S."/>
            <person name="Nolan M."/>
            <person name="Ohm R."/>
            <person name="Pangilinan J."/>
            <person name="Park H.-J."/>
            <person name="Ramirez L."/>
            <person name="Alfaro M."/>
            <person name="Sun H."/>
            <person name="Tritt A."/>
            <person name="Yoshinaga Y."/>
            <person name="Zwiers L.-H."/>
            <person name="Turgeon B."/>
            <person name="Goodwin S."/>
            <person name="Spatafora J."/>
            <person name="Crous P."/>
            <person name="Grigoriev I."/>
        </authorList>
    </citation>
    <scope>NUCLEOTIDE SEQUENCE</scope>
    <source>
        <strain evidence="1">CBS 115976</strain>
    </source>
</reference>
<organism evidence="1 2">
    <name type="scientific">Microthyrium microscopicum</name>
    <dbReference type="NCBI Taxonomy" id="703497"/>
    <lineage>
        <taxon>Eukaryota</taxon>
        <taxon>Fungi</taxon>
        <taxon>Dikarya</taxon>
        <taxon>Ascomycota</taxon>
        <taxon>Pezizomycotina</taxon>
        <taxon>Dothideomycetes</taxon>
        <taxon>Dothideomycetes incertae sedis</taxon>
        <taxon>Microthyriales</taxon>
        <taxon>Microthyriaceae</taxon>
        <taxon>Microthyrium</taxon>
    </lineage>
</organism>
<gene>
    <name evidence="1" type="ORF">BT63DRAFT_455913</name>
</gene>
<dbReference type="Proteomes" id="UP000799302">
    <property type="component" value="Unassembled WGS sequence"/>
</dbReference>